<keyword evidence="10 14" id="KW-0479">Metal-binding</keyword>
<evidence type="ECO:0000256" key="6">
    <source>
        <dbReference type="ARBA" id="ARBA00013269"/>
    </source>
</evidence>
<dbReference type="InterPro" id="IPR005111">
    <property type="entry name" value="MoeA_C_domain_IV"/>
</dbReference>
<dbReference type="Gene3D" id="3.90.105.10">
    <property type="entry name" value="Molybdopterin biosynthesis moea protein, domain 2"/>
    <property type="match status" value="1"/>
</dbReference>
<dbReference type="AlphaFoldDB" id="A0A0L6W0K2"/>
<dbReference type="NCBIfam" id="TIGR00177">
    <property type="entry name" value="molyb_syn"/>
    <property type="match status" value="1"/>
</dbReference>
<dbReference type="Gene3D" id="2.170.190.11">
    <property type="entry name" value="Molybdopterin biosynthesis moea protein, domain 3"/>
    <property type="match status" value="1"/>
</dbReference>
<keyword evidence="9 14" id="KW-0808">Transferase</keyword>
<keyword evidence="17" id="KW-1185">Reference proteome</keyword>
<dbReference type="InterPro" id="IPR038987">
    <property type="entry name" value="MoeA-like"/>
</dbReference>
<keyword evidence="8 14" id="KW-0500">Molybdenum</keyword>
<evidence type="ECO:0000256" key="3">
    <source>
        <dbReference type="ARBA" id="ARBA00003487"/>
    </source>
</evidence>
<comment type="cofactor">
    <cofactor evidence="1 14">
        <name>Mg(2+)</name>
        <dbReference type="ChEBI" id="CHEBI:18420"/>
    </cofactor>
</comment>
<comment type="function">
    <text evidence="2 14">Catalyzes the insertion of molybdate into adenylated molybdopterin with the concomitant release of AMP.</text>
</comment>
<evidence type="ECO:0000256" key="8">
    <source>
        <dbReference type="ARBA" id="ARBA00022505"/>
    </source>
</evidence>
<dbReference type="GO" id="GO:0006777">
    <property type="term" value="P:Mo-molybdopterin cofactor biosynthetic process"/>
    <property type="evidence" value="ECO:0007669"/>
    <property type="project" value="UniProtKB-UniRule"/>
</dbReference>
<dbReference type="SUPFAM" id="SSF63867">
    <property type="entry name" value="MoeA C-terminal domain-like"/>
    <property type="match status" value="1"/>
</dbReference>
<dbReference type="Proteomes" id="UP000037175">
    <property type="component" value="Unassembled WGS sequence"/>
</dbReference>
<evidence type="ECO:0000256" key="5">
    <source>
        <dbReference type="ARBA" id="ARBA00010763"/>
    </source>
</evidence>
<dbReference type="InterPro" id="IPR008284">
    <property type="entry name" value="MoCF_biosynth_CS"/>
</dbReference>
<comment type="function">
    <text evidence="3">May be involved in the biosynthesis of molybdopterin.</text>
</comment>
<dbReference type="Pfam" id="PF00994">
    <property type="entry name" value="MoCF_biosynth"/>
    <property type="match status" value="1"/>
</dbReference>
<organism evidence="16 17">
    <name type="scientific">Thermincola ferriacetica</name>
    <dbReference type="NCBI Taxonomy" id="281456"/>
    <lineage>
        <taxon>Bacteria</taxon>
        <taxon>Bacillati</taxon>
        <taxon>Bacillota</taxon>
        <taxon>Clostridia</taxon>
        <taxon>Eubacteriales</taxon>
        <taxon>Thermincolaceae</taxon>
        <taxon>Thermincola</taxon>
    </lineage>
</organism>
<dbReference type="PROSITE" id="PS01079">
    <property type="entry name" value="MOCF_BIOSYNTHESIS_2"/>
    <property type="match status" value="1"/>
</dbReference>
<evidence type="ECO:0000256" key="2">
    <source>
        <dbReference type="ARBA" id="ARBA00002901"/>
    </source>
</evidence>
<evidence type="ECO:0000256" key="1">
    <source>
        <dbReference type="ARBA" id="ARBA00001946"/>
    </source>
</evidence>
<dbReference type="Pfam" id="PF03453">
    <property type="entry name" value="MoeA_N"/>
    <property type="match status" value="1"/>
</dbReference>
<keyword evidence="12 14" id="KW-0501">Molybdenum cofactor biosynthesis</keyword>
<dbReference type="PANTHER" id="PTHR10192:SF5">
    <property type="entry name" value="GEPHYRIN"/>
    <property type="match status" value="1"/>
</dbReference>
<evidence type="ECO:0000256" key="14">
    <source>
        <dbReference type="RuleBase" id="RU365090"/>
    </source>
</evidence>
<evidence type="ECO:0000256" key="11">
    <source>
        <dbReference type="ARBA" id="ARBA00022842"/>
    </source>
</evidence>
<evidence type="ECO:0000256" key="9">
    <source>
        <dbReference type="ARBA" id="ARBA00022679"/>
    </source>
</evidence>
<evidence type="ECO:0000256" key="7">
    <source>
        <dbReference type="ARBA" id="ARBA00021108"/>
    </source>
</evidence>
<evidence type="ECO:0000256" key="10">
    <source>
        <dbReference type="ARBA" id="ARBA00022723"/>
    </source>
</evidence>
<dbReference type="GO" id="GO:0005737">
    <property type="term" value="C:cytoplasm"/>
    <property type="evidence" value="ECO:0007669"/>
    <property type="project" value="TreeGrafter"/>
</dbReference>
<dbReference type="Gene3D" id="3.40.980.10">
    <property type="entry name" value="MoaB/Mog-like domain"/>
    <property type="match status" value="1"/>
</dbReference>
<comment type="pathway">
    <text evidence="4 14">Cofactor biosynthesis; molybdopterin biosynthesis.</text>
</comment>
<evidence type="ECO:0000313" key="16">
    <source>
        <dbReference type="EMBL" id="KNZ68991.1"/>
    </source>
</evidence>
<dbReference type="EC" id="2.10.1.1" evidence="6 14"/>
<dbReference type="Gene3D" id="2.40.340.10">
    <property type="entry name" value="MoeA, C-terminal, domain IV"/>
    <property type="match status" value="1"/>
</dbReference>
<protein>
    <recommendedName>
        <fullName evidence="7 14">Molybdopterin molybdenumtransferase</fullName>
        <ecNumber evidence="6 14">2.10.1.1</ecNumber>
    </recommendedName>
</protein>
<evidence type="ECO:0000313" key="17">
    <source>
        <dbReference type="Proteomes" id="UP000037175"/>
    </source>
</evidence>
<keyword evidence="11 14" id="KW-0460">Magnesium</keyword>
<gene>
    <name evidence="16" type="ORF">Tfer_2352</name>
</gene>
<proteinExistence type="inferred from homology"/>
<accession>A0A0L6W0K2</accession>
<evidence type="ECO:0000259" key="15">
    <source>
        <dbReference type="SMART" id="SM00852"/>
    </source>
</evidence>
<dbReference type="GO" id="GO:0046872">
    <property type="term" value="F:metal ion binding"/>
    <property type="evidence" value="ECO:0007669"/>
    <property type="project" value="UniProtKB-UniRule"/>
</dbReference>
<dbReference type="GO" id="GO:0061599">
    <property type="term" value="F:molybdopterin molybdotransferase activity"/>
    <property type="evidence" value="ECO:0007669"/>
    <property type="project" value="UniProtKB-UniRule"/>
</dbReference>
<dbReference type="InterPro" id="IPR036135">
    <property type="entry name" value="MoeA_linker/N_sf"/>
</dbReference>
<dbReference type="InterPro" id="IPR001453">
    <property type="entry name" value="MoaB/Mog_dom"/>
</dbReference>
<comment type="catalytic activity">
    <reaction evidence="13">
        <text>adenylyl-molybdopterin + molybdate = Mo-molybdopterin + AMP + H(+)</text>
        <dbReference type="Rhea" id="RHEA:35047"/>
        <dbReference type="ChEBI" id="CHEBI:15378"/>
        <dbReference type="ChEBI" id="CHEBI:36264"/>
        <dbReference type="ChEBI" id="CHEBI:62727"/>
        <dbReference type="ChEBI" id="CHEBI:71302"/>
        <dbReference type="ChEBI" id="CHEBI:456215"/>
        <dbReference type="EC" id="2.10.1.1"/>
    </reaction>
</comment>
<evidence type="ECO:0000256" key="4">
    <source>
        <dbReference type="ARBA" id="ARBA00005046"/>
    </source>
</evidence>
<dbReference type="FunFam" id="3.40.980.10:FF:000004">
    <property type="entry name" value="Molybdopterin molybdenumtransferase"/>
    <property type="match status" value="1"/>
</dbReference>
<evidence type="ECO:0000256" key="12">
    <source>
        <dbReference type="ARBA" id="ARBA00023150"/>
    </source>
</evidence>
<evidence type="ECO:0000256" key="13">
    <source>
        <dbReference type="ARBA" id="ARBA00047317"/>
    </source>
</evidence>
<sequence length="411" mass="42987">MPELLKLATIDGAWELFNKQFSPQLRVEKLPLMDCLNRVIAEDIISGVNVPNFARSTMDGLAVIARDTFGATEGMPAYLEIAGEVFMGQEAKEPIKPGTAIKISTGGMLPPGADAVVMVEYTEQLDDSTVAVLKQVAPGENIVRAGEDVGAGDRLVARGTLLRPQEIGALAGIGCTECQVYAKPKVTIISTGDEIVDPRQEPGIGQIRDINSYAIAALAANAGGQPYIYGIVEDTFEVLEKAISEALQGADIVVVSGGSSMGVRDVTARVINALGTPGVLVHGVSVKPGKPTILGVVEGKPVLGLPGHPVSAMALSEIFLVPLIRAYNGLGLTPVPRRTVSATLGRNLASASGRLDVVRVTLEHGENGLVAMPVLGKSGLITTMVKADGFIEIPMEKQGLAAGEPVQVKLY</sequence>
<dbReference type="PANTHER" id="PTHR10192">
    <property type="entry name" value="MOLYBDOPTERIN BIOSYNTHESIS PROTEIN"/>
    <property type="match status" value="1"/>
</dbReference>
<dbReference type="InterPro" id="IPR036425">
    <property type="entry name" value="MoaB/Mog-like_dom_sf"/>
</dbReference>
<dbReference type="NCBIfam" id="NF045515">
    <property type="entry name" value="Glp_gephyrin"/>
    <property type="match status" value="1"/>
</dbReference>
<dbReference type="InterPro" id="IPR005110">
    <property type="entry name" value="MoeA_linker/N"/>
</dbReference>
<comment type="similarity">
    <text evidence="5 14">Belongs to the MoeA family.</text>
</comment>
<dbReference type="EMBL" id="LGTE01000018">
    <property type="protein sequence ID" value="KNZ68991.1"/>
    <property type="molecule type" value="Genomic_DNA"/>
</dbReference>
<comment type="caution">
    <text evidence="16">The sequence shown here is derived from an EMBL/GenBank/DDBJ whole genome shotgun (WGS) entry which is preliminary data.</text>
</comment>
<dbReference type="UniPathway" id="UPA00344"/>
<dbReference type="PATRIC" id="fig|281456.6.peg.2490"/>
<dbReference type="SMART" id="SM00852">
    <property type="entry name" value="MoCF_biosynth"/>
    <property type="match status" value="1"/>
</dbReference>
<dbReference type="Pfam" id="PF03454">
    <property type="entry name" value="MoeA_C"/>
    <property type="match status" value="1"/>
</dbReference>
<reference evidence="17" key="1">
    <citation type="submission" date="2015-07" db="EMBL/GenBank/DDBJ databases">
        <title>Complete Genome of Thermincola ferriacetica strain Z-0001T.</title>
        <authorList>
            <person name="Lusk B."/>
            <person name="Badalamenti J.P."/>
            <person name="Parameswaran P."/>
            <person name="Bond D.R."/>
            <person name="Torres C.I."/>
        </authorList>
    </citation>
    <scope>NUCLEOTIDE SEQUENCE [LARGE SCALE GENOMIC DNA]</scope>
    <source>
        <strain evidence="17">Z-0001</strain>
    </source>
</reference>
<dbReference type="CDD" id="cd00887">
    <property type="entry name" value="MoeA"/>
    <property type="match status" value="1"/>
</dbReference>
<dbReference type="InterPro" id="IPR036688">
    <property type="entry name" value="MoeA_C_domain_IV_sf"/>
</dbReference>
<dbReference type="SUPFAM" id="SSF53218">
    <property type="entry name" value="Molybdenum cofactor biosynthesis proteins"/>
    <property type="match status" value="1"/>
</dbReference>
<name>A0A0L6W0K2_9FIRM</name>
<dbReference type="SUPFAM" id="SSF63882">
    <property type="entry name" value="MoeA N-terminal region -like"/>
    <property type="match status" value="1"/>
</dbReference>
<dbReference type="FunFam" id="2.170.190.11:FF:000001">
    <property type="entry name" value="Molybdopterin molybdenumtransferase"/>
    <property type="match status" value="1"/>
</dbReference>
<feature type="domain" description="MoaB/Mog" evidence="15">
    <location>
        <begin position="187"/>
        <end position="326"/>
    </location>
</feature>
<dbReference type="RefSeq" id="WP_052218487.1">
    <property type="nucleotide sequence ID" value="NZ_LGTE01000018.1"/>
</dbReference>